<dbReference type="AlphaFoldDB" id="A0A654F006"/>
<dbReference type="OrthoDB" id="10269619at2759"/>
<proteinExistence type="predicted"/>
<reference evidence="2 3" key="1">
    <citation type="submission" date="2019-11" db="EMBL/GenBank/DDBJ databases">
        <authorList>
            <person name="Jiao W.-B."/>
            <person name="Schneeberger K."/>
        </authorList>
    </citation>
    <scope>NUCLEOTIDE SEQUENCE [LARGE SCALE GENOMIC DNA]</scope>
    <source>
        <strain evidence="3">cv. An-1</strain>
        <strain evidence="4">cv. C24</strain>
    </source>
</reference>
<accession>A0A5S9X553</accession>
<organism evidence="2 3">
    <name type="scientific">Arabidopsis thaliana</name>
    <name type="common">Mouse-ear cress</name>
    <dbReference type="NCBI Taxonomy" id="3702"/>
    <lineage>
        <taxon>Eukaryota</taxon>
        <taxon>Viridiplantae</taxon>
        <taxon>Streptophyta</taxon>
        <taxon>Embryophyta</taxon>
        <taxon>Tracheophyta</taxon>
        <taxon>Spermatophyta</taxon>
        <taxon>Magnoliopsida</taxon>
        <taxon>eudicotyledons</taxon>
        <taxon>Gunneridae</taxon>
        <taxon>Pentapetalae</taxon>
        <taxon>rosids</taxon>
        <taxon>malvids</taxon>
        <taxon>Brassicales</taxon>
        <taxon>Brassicaceae</taxon>
        <taxon>Camelineae</taxon>
        <taxon>Arabidopsis</taxon>
    </lineage>
</organism>
<dbReference type="ExpressionAtlas" id="A0A654F006">
    <property type="expression patterns" value="differential"/>
</dbReference>
<dbReference type="EMBL" id="CACRSJ010000105">
    <property type="protein sequence ID" value="VYS54844.1"/>
    <property type="molecule type" value="Genomic_DNA"/>
</dbReference>
<evidence type="ECO:0000313" key="3">
    <source>
        <dbReference type="Proteomes" id="UP000426265"/>
    </source>
</evidence>
<dbReference type="Proteomes" id="UP000434276">
    <property type="component" value="Unassembled WGS sequence"/>
</dbReference>
<evidence type="ECO:0000313" key="1">
    <source>
        <dbReference type="EMBL" id="CAA0375444.1"/>
    </source>
</evidence>
<gene>
    <name evidence="2" type="ORF">AN1_LOCUS10299</name>
    <name evidence="1" type="ORF">C24_LOCUS10143</name>
</gene>
<dbReference type="EMBL" id="CACSHJ010000088">
    <property type="protein sequence ID" value="CAA0375444.1"/>
    <property type="molecule type" value="Genomic_DNA"/>
</dbReference>
<evidence type="ECO:0000313" key="4">
    <source>
        <dbReference type="Proteomes" id="UP000434276"/>
    </source>
</evidence>
<evidence type="ECO:0000313" key="2">
    <source>
        <dbReference type="EMBL" id="VYS54844.1"/>
    </source>
</evidence>
<accession>A0A654F006</accession>
<sequence>MDTFYDFWRSLCYGQLTGHVYQLISSKITDDCSYVKCLSFMMKSRTGNILLAQPENLAHDDDLSQSLLSQVTAVWLWTSLSYGGKPIFNRGISQLVTKKWTSTSVQGETSVNQ</sequence>
<name>A0A654F006_ARATH</name>
<dbReference type="Proteomes" id="UP000426265">
    <property type="component" value="Unassembled WGS sequence"/>
</dbReference>
<protein>
    <submittedName>
        <fullName evidence="2">Uncharacterized protein</fullName>
    </submittedName>
</protein>